<evidence type="ECO:0000313" key="1">
    <source>
        <dbReference type="EMBL" id="TFK33001.1"/>
    </source>
</evidence>
<evidence type="ECO:0000313" key="2">
    <source>
        <dbReference type="Proteomes" id="UP000308652"/>
    </source>
</evidence>
<reference evidence="1 2" key="1">
    <citation type="journal article" date="2019" name="Nat. Ecol. Evol.">
        <title>Megaphylogeny resolves global patterns of mushroom evolution.</title>
        <authorList>
            <person name="Varga T."/>
            <person name="Krizsan K."/>
            <person name="Foldi C."/>
            <person name="Dima B."/>
            <person name="Sanchez-Garcia M."/>
            <person name="Sanchez-Ramirez S."/>
            <person name="Szollosi G.J."/>
            <person name="Szarkandi J.G."/>
            <person name="Papp V."/>
            <person name="Albert L."/>
            <person name="Andreopoulos W."/>
            <person name="Angelini C."/>
            <person name="Antonin V."/>
            <person name="Barry K.W."/>
            <person name="Bougher N.L."/>
            <person name="Buchanan P."/>
            <person name="Buyck B."/>
            <person name="Bense V."/>
            <person name="Catcheside P."/>
            <person name="Chovatia M."/>
            <person name="Cooper J."/>
            <person name="Damon W."/>
            <person name="Desjardin D."/>
            <person name="Finy P."/>
            <person name="Geml J."/>
            <person name="Haridas S."/>
            <person name="Hughes K."/>
            <person name="Justo A."/>
            <person name="Karasinski D."/>
            <person name="Kautmanova I."/>
            <person name="Kiss B."/>
            <person name="Kocsube S."/>
            <person name="Kotiranta H."/>
            <person name="LaButti K.M."/>
            <person name="Lechner B.E."/>
            <person name="Liimatainen K."/>
            <person name="Lipzen A."/>
            <person name="Lukacs Z."/>
            <person name="Mihaltcheva S."/>
            <person name="Morgado L.N."/>
            <person name="Niskanen T."/>
            <person name="Noordeloos M.E."/>
            <person name="Ohm R.A."/>
            <person name="Ortiz-Santana B."/>
            <person name="Ovrebo C."/>
            <person name="Racz N."/>
            <person name="Riley R."/>
            <person name="Savchenko A."/>
            <person name="Shiryaev A."/>
            <person name="Soop K."/>
            <person name="Spirin V."/>
            <person name="Szebenyi C."/>
            <person name="Tomsovsky M."/>
            <person name="Tulloss R.E."/>
            <person name="Uehling J."/>
            <person name="Grigoriev I.V."/>
            <person name="Vagvolgyi C."/>
            <person name="Papp T."/>
            <person name="Martin F.M."/>
            <person name="Miettinen O."/>
            <person name="Hibbett D.S."/>
            <person name="Nagy L.G."/>
        </authorList>
    </citation>
    <scope>NUCLEOTIDE SEQUENCE [LARGE SCALE GENOMIC DNA]</scope>
    <source>
        <strain evidence="1 2">CBS 166.37</strain>
    </source>
</reference>
<sequence length="93" mass="10816">MCILRRRRRKEVHEIIDNHTILSAEWLSLPKLNIPLPFTTLEPSKTSTNVSILTIFHKYYFNSLCLGVYNDGASFIANWRCQLELSFFIKGSP</sequence>
<protein>
    <submittedName>
        <fullName evidence="1">Uncharacterized protein</fullName>
    </submittedName>
</protein>
<accession>A0A5C3LW74</accession>
<proteinExistence type="predicted"/>
<name>A0A5C3LW74_9AGAR</name>
<dbReference type="Proteomes" id="UP000308652">
    <property type="component" value="Unassembled WGS sequence"/>
</dbReference>
<gene>
    <name evidence="1" type="ORF">BDQ12DRAFT_450124</name>
</gene>
<organism evidence="1 2">
    <name type="scientific">Crucibulum laeve</name>
    <dbReference type="NCBI Taxonomy" id="68775"/>
    <lineage>
        <taxon>Eukaryota</taxon>
        <taxon>Fungi</taxon>
        <taxon>Dikarya</taxon>
        <taxon>Basidiomycota</taxon>
        <taxon>Agaricomycotina</taxon>
        <taxon>Agaricomycetes</taxon>
        <taxon>Agaricomycetidae</taxon>
        <taxon>Agaricales</taxon>
        <taxon>Agaricineae</taxon>
        <taxon>Nidulariaceae</taxon>
        <taxon>Crucibulum</taxon>
    </lineage>
</organism>
<dbReference type="AlphaFoldDB" id="A0A5C3LW74"/>
<dbReference type="EMBL" id="ML213657">
    <property type="protein sequence ID" value="TFK33001.1"/>
    <property type="molecule type" value="Genomic_DNA"/>
</dbReference>
<keyword evidence="2" id="KW-1185">Reference proteome</keyword>